<comment type="caution">
    <text evidence="4">The sequence shown here is derived from an EMBL/GenBank/DDBJ whole genome shotgun (WGS) entry which is preliminary data.</text>
</comment>
<name>A0A428KFD7_9BACT</name>
<dbReference type="Proteomes" id="UP000273500">
    <property type="component" value="Unassembled WGS sequence"/>
</dbReference>
<sequence>MYKLLLSAALLAPLASQAQSSSPALPSHYFGLGLNGGYYYDRNEDELLAGGLVYRPAVIVGIPLLPRFGLQLSATTYKRHSSYLTTDLSYTMYGQAPDTSYSSGDTRSRIVLLPMLLRYTLSARPRRVQVDGLFGPTLFMTRNRSTYAQYDSRMVETQRFKNSSYSFNSILTLGLGLRYAVTPHLELASEARLNAMYMGYYARLNPNVEVSLRYCLKPATTGQTTRAVSREAAVTAPKALAWAQ</sequence>
<dbReference type="EMBL" id="RWIT01000015">
    <property type="protein sequence ID" value="RSK45182.1"/>
    <property type="molecule type" value="Genomic_DNA"/>
</dbReference>
<evidence type="ECO:0000313" key="4">
    <source>
        <dbReference type="EMBL" id="RSK45182.1"/>
    </source>
</evidence>
<evidence type="ECO:0000313" key="5">
    <source>
        <dbReference type="Proteomes" id="UP000273500"/>
    </source>
</evidence>
<gene>
    <name evidence="4" type="ORF">EI291_18905</name>
</gene>
<accession>A0A428KFD7</accession>
<proteinExistence type="predicted"/>
<keyword evidence="5" id="KW-1185">Reference proteome</keyword>
<protein>
    <recommendedName>
        <fullName evidence="3">Outer membrane protein beta-barrel domain-containing protein</fullName>
    </recommendedName>
</protein>
<evidence type="ECO:0000256" key="1">
    <source>
        <dbReference type="ARBA" id="ARBA00022729"/>
    </source>
</evidence>
<evidence type="ECO:0000259" key="3">
    <source>
        <dbReference type="Pfam" id="PF13505"/>
    </source>
</evidence>
<reference evidence="4 5" key="1">
    <citation type="submission" date="2018-12" db="EMBL/GenBank/DDBJ databases">
        <authorList>
            <person name="Feng G."/>
            <person name="Zhu H."/>
        </authorList>
    </citation>
    <scope>NUCLEOTIDE SEQUENCE [LARGE SCALE GENOMIC DNA]</scope>
    <source>
        <strain evidence="4 5">KCTC 12533</strain>
    </source>
</reference>
<organism evidence="4 5">
    <name type="scientific">Hymenobacter rigui</name>
    <dbReference type="NCBI Taxonomy" id="334424"/>
    <lineage>
        <taxon>Bacteria</taxon>
        <taxon>Pseudomonadati</taxon>
        <taxon>Bacteroidota</taxon>
        <taxon>Cytophagia</taxon>
        <taxon>Cytophagales</taxon>
        <taxon>Hymenobacteraceae</taxon>
        <taxon>Hymenobacter</taxon>
    </lineage>
</organism>
<feature type="domain" description="Outer membrane protein beta-barrel" evidence="3">
    <location>
        <begin position="8"/>
        <end position="195"/>
    </location>
</feature>
<feature type="chain" id="PRO_5019541289" description="Outer membrane protein beta-barrel domain-containing protein" evidence="2">
    <location>
        <begin position="19"/>
        <end position="244"/>
    </location>
</feature>
<dbReference type="RefSeq" id="WP_240635605.1">
    <property type="nucleotide sequence ID" value="NZ_RWIT01000015.1"/>
</dbReference>
<keyword evidence="1 2" id="KW-0732">Signal</keyword>
<dbReference type="AlphaFoldDB" id="A0A428KFD7"/>
<feature type="signal peptide" evidence="2">
    <location>
        <begin position="1"/>
        <end position="18"/>
    </location>
</feature>
<evidence type="ECO:0000256" key="2">
    <source>
        <dbReference type="SAM" id="SignalP"/>
    </source>
</evidence>
<dbReference type="InterPro" id="IPR027385">
    <property type="entry name" value="Beta-barrel_OMP"/>
</dbReference>
<dbReference type="Pfam" id="PF13505">
    <property type="entry name" value="OMP_b-brl"/>
    <property type="match status" value="1"/>
</dbReference>